<evidence type="ECO:0000313" key="3">
    <source>
        <dbReference type="Proteomes" id="UP000682739"/>
    </source>
</evidence>
<keyword evidence="1" id="KW-0472">Membrane</keyword>
<feature type="transmembrane region" description="Helical" evidence="1">
    <location>
        <begin position="30"/>
        <end position="48"/>
    </location>
</feature>
<dbReference type="KEGG" id="psym:J1N51_06730"/>
<keyword evidence="1" id="KW-0812">Transmembrane</keyword>
<proteinExistence type="predicted"/>
<name>A0A975DGB2_9GAMM</name>
<evidence type="ECO:0000313" key="2">
    <source>
        <dbReference type="EMBL" id="QTH65125.1"/>
    </source>
</evidence>
<gene>
    <name evidence="2" type="ORF">J1N51_06730</name>
</gene>
<dbReference type="AlphaFoldDB" id="A0A975DGB2"/>
<dbReference type="Proteomes" id="UP000682739">
    <property type="component" value="Chromosome"/>
</dbReference>
<feature type="transmembrane region" description="Helical" evidence="1">
    <location>
        <begin position="60"/>
        <end position="85"/>
    </location>
</feature>
<reference evidence="2" key="1">
    <citation type="submission" date="2021-03" db="EMBL/GenBank/DDBJ databases">
        <title>Description of Psychrosphaera ytuae sp. nov. isolated from deep sea sediment of South China Sea.</title>
        <authorList>
            <person name="Zhang J."/>
            <person name="Xu X.-D."/>
        </authorList>
    </citation>
    <scope>NUCLEOTIDE SEQUENCE</scope>
    <source>
        <strain evidence="2">MTZ26</strain>
    </source>
</reference>
<dbReference type="EMBL" id="CP072110">
    <property type="protein sequence ID" value="QTH65125.1"/>
    <property type="molecule type" value="Genomic_DNA"/>
</dbReference>
<keyword evidence="3" id="KW-1185">Reference proteome</keyword>
<accession>A0A975DGB2</accession>
<dbReference type="RefSeq" id="WP_208833160.1">
    <property type="nucleotide sequence ID" value="NZ_CP072110.1"/>
</dbReference>
<evidence type="ECO:0000256" key="1">
    <source>
        <dbReference type="SAM" id="Phobius"/>
    </source>
</evidence>
<protein>
    <submittedName>
        <fullName evidence="2">Uncharacterized protein</fullName>
    </submittedName>
</protein>
<sequence>MKQNHPLETSIPLISSRLNQRHLTSIRPLSVTRALLYFSHYMLLVVYLTKQHLGSVHYDVLRFIFSSYVILLLVFLVELLLFGCWRTARSQINKKEEYQLLPSSLRIGPLMILDIYCSPYRSNNAPNQGNHKSQQPAQKSERKLTMGDGVYLVLVVFSDQVSTKCWREWCLKLAFIRSQSS</sequence>
<keyword evidence="1" id="KW-1133">Transmembrane helix</keyword>
<organism evidence="2 3">
    <name type="scientific">Psychrosphaera ytuae</name>
    <dbReference type="NCBI Taxonomy" id="2820710"/>
    <lineage>
        <taxon>Bacteria</taxon>
        <taxon>Pseudomonadati</taxon>
        <taxon>Pseudomonadota</taxon>
        <taxon>Gammaproteobacteria</taxon>
        <taxon>Alteromonadales</taxon>
        <taxon>Pseudoalteromonadaceae</taxon>
        <taxon>Psychrosphaera</taxon>
    </lineage>
</organism>